<dbReference type="InterPro" id="IPR051625">
    <property type="entry name" value="Signaling_Regulatory_Domain"/>
</dbReference>
<dbReference type="PROSITE" id="PS50097">
    <property type="entry name" value="BTB"/>
    <property type="match status" value="2"/>
</dbReference>
<dbReference type="CDD" id="cd18302">
    <property type="entry name" value="BTB2_POZ_IBtk"/>
    <property type="match status" value="1"/>
</dbReference>
<protein>
    <recommendedName>
        <fullName evidence="5">BTB domain-containing protein</fullName>
    </recommendedName>
</protein>
<dbReference type="PANTHER" id="PTHR22872:SF2">
    <property type="entry name" value="INHIBITOR OF BRUTON TYROSINE KINASE"/>
    <property type="match status" value="1"/>
</dbReference>
<feature type="compositionally biased region" description="Basic residues" evidence="4">
    <location>
        <begin position="938"/>
        <end position="947"/>
    </location>
</feature>
<dbReference type="Pfam" id="PF12796">
    <property type="entry name" value="Ank_2"/>
    <property type="match status" value="1"/>
</dbReference>
<dbReference type="Pfam" id="PF00415">
    <property type="entry name" value="RCC1"/>
    <property type="match status" value="3"/>
</dbReference>
<keyword evidence="2" id="KW-0040">ANK repeat</keyword>
<dbReference type="Pfam" id="PF00651">
    <property type="entry name" value="BTB"/>
    <property type="match status" value="2"/>
</dbReference>
<evidence type="ECO:0000256" key="1">
    <source>
        <dbReference type="ARBA" id="ARBA00022737"/>
    </source>
</evidence>
<evidence type="ECO:0000256" key="3">
    <source>
        <dbReference type="PROSITE-ProRule" id="PRU00235"/>
    </source>
</evidence>
<reference evidence="6" key="2">
    <citation type="submission" date="2020-11" db="EMBL/GenBank/DDBJ databases">
        <authorList>
            <person name="McCartney M.A."/>
            <person name="Auch B."/>
            <person name="Kono T."/>
            <person name="Mallez S."/>
            <person name="Becker A."/>
            <person name="Gohl D.M."/>
            <person name="Silverstein K.A.T."/>
            <person name="Koren S."/>
            <person name="Bechman K.B."/>
            <person name="Herman A."/>
            <person name="Abrahante J.E."/>
            <person name="Garbe J."/>
        </authorList>
    </citation>
    <scope>NUCLEOTIDE SEQUENCE</scope>
    <source>
        <strain evidence="6">Duluth1</strain>
        <tissue evidence="6">Whole animal</tissue>
    </source>
</reference>
<dbReference type="InterPro" id="IPR011333">
    <property type="entry name" value="SKP1/BTB/POZ_sf"/>
</dbReference>
<feature type="region of interest" description="Disordered" evidence="4">
    <location>
        <begin position="927"/>
        <end position="983"/>
    </location>
</feature>
<keyword evidence="1" id="KW-0677">Repeat</keyword>
<dbReference type="EMBL" id="JAIWYP010000011">
    <property type="protein sequence ID" value="KAH3735613.1"/>
    <property type="molecule type" value="Genomic_DNA"/>
</dbReference>
<name>A0A9D4CY39_DREPO</name>
<dbReference type="Gene3D" id="1.25.40.20">
    <property type="entry name" value="Ankyrin repeat-containing domain"/>
    <property type="match status" value="1"/>
</dbReference>
<feature type="repeat" description="RCC1" evidence="3">
    <location>
        <begin position="181"/>
        <end position="232"/>
    </location>
</feature>
<dbReference type="InterPro" id="IPR000408">
    <property type="entry name" value="Reg_chr_condens"/>
</dbReference>
<evidence type="ECO:0000256" key="4">
    <source>
        <dbReference type="SAM" id="MobiDB-lite"/>
    </source>
</evidence>
<dbReference type="InterPro" id="IPR009091">
    <property type="entry name" value="RCC1/BLIP-II"/>
</dbReference>
<dbReference type="Gene3D" id="2.130.10.30">
    <property type="entry name" value="Regulator of chromosome condensation 1/beta-lactamase-inhibitor protein II"/>
    <property type="match status" value="1"/>
</dbReference>
<dbReference type="CDD" id="cd18500">
    <property type="entry name" value="BACK_IBtk"/>
    <property type="match status" value="1"/>
</dbReference>
<feature type="domain" description="BTB" evidence="5">
    <location>
        <begin position="730"/>
        <end position="798"/>
    </location>
</feature>
<dbReference type="Proteomes" id="UP000828390">
    <property type="component" value="Unassembled WGS sequence"/>
</dbReference>
<dbReference type="SMART" id="SM00248">
    <property type="entry name" value="ANK"/>
    <property type="match status" value="2"/>
</dbReference>
<proteinExistence type="predicted"/>
<dbReference type="PROSITE" id="PS50012">
    <property type="entry name" value="RCC1_3"/>
    <property type="match status" value="3"/>
</dbReference>
<organism evidence="6 7">
    <name type="scientific">Dreissena polymorpha</name>
    <name type="common">Zebra mussel</name>
    <name type="synonym">Mytilus polymorpha</name>
    <dbReference type="NCBI Taxonomy" id="45954"/>
    <lineage>
        <taxon>Eukaryota</taxon>
        <taxon>Metazoa</taxon>
        <taxon>Spiralia</taxon>
        <taxon>Lophotrochozoa</taxon>
        <taxon>Mollusca</taxon>
        <taxon>Bivalvia</taxon>
        <taxon>Autobranchia</taxon>
        <taxon>Heteroconchia</taxon>
        <taxon>Euheterodonta</taxon>
        <taxon>Imparidentia</taxon>
        <taxon>Neoheterodontei</taxon>
        <taxon>Myida</taxon>
        <taxon>Dreissenoidea</taxon>
        <taxon>Dreissenidae</taxon>
        <taxon>Dreissena</taxon>
    </lineage>
</organism>
<comment type="caution">
    <text evidence="6">The sequence shown here is derived from an EMBL/GenBank/DDBJ whole genome shotgun (WGS) entry which is preliminary data.</text>
</comment>
<dbReference type="SUPFAM" id="SSF48403">
    <property type="entry name" value="Ankyrin repeat"/>
    <property type="match status" value="1"/>
</dbReference>
<feature type="repeat" description="RCC1" evidence="3">
    <location>
        <begin position="233"/>
        <end position="287"/>
    </location>
</feature>
<feature type="region of interest" description="Disordered" evidence="4">
    <location>
        <begin position="1006"/>
        <end position="1121"/>
    </location>
</feature>
<feature type="compositionally biased region" description="Basic and acidic residues" evidence="4">
    <location>
        <begin position="949"/>
        <end position="983"/>
    </location>
</feature>
<evidence type="ECO:0000256" key="2">
    <source>
        <dbReference type="PROSITE-ProRule" id="PRU00023"/>
    </source>
</evidence>
<keyword evidence="7" id="KW-1185">Reference proteome</keyword>
<feature type="compositionally biased region" description="Basic and acidic residues" evidence="4">
    <location>
        <begin position="1046"/>
        <end position="1057"/>
    </location>
</feature>
<feature type="domain" description="BTB" evidence="5">
    <location>
        <begin position="551"/>
        <end position="621"/>
    </location>
</feature>
<dbReference type="Gene3D" id="3.30.710.10">
    <property type="entry name" value="Potassium Channel Kv1.1, Chain A"/>
    <property type="match status" value="2"/>
</dbReference>
<evidence type="ECO:0000259" key="5">
    <source>
        <dbReference type="PROSITE" id="PS50097"/>
    </source>
</evidence>
<dbReference type="PRINTS" id="PR00633">
    <property type="entry name" value="RCCNDNSATION"/>
</dbReference>
<reference evidence="6" key="1">
    <citation type="journal article" date="2019" name="bioRxiv">
        <title>The Genome of the Zebra Mussel, Dreissena polymorpha: A Resource for Invasive Species Research.</title>
        <authorList>
            <person name="McCartney M.A."/>
            <person name="Auch B."/>
            <person name="Kono T."/>
            <person name="Mallez S."/>
            <person name="Zhang Y."/>
            <person name="Obille A."/>
            <person name="Becker A."/>
            <person name="Abrahante J.E."/>
            <person name="Garbe J."/>
            <person name="Badalamenti J.P."/>
            <person name="Herman A."/>
            <person name="Mangelson H."/>
            <person name="Liachko I."/>
            <person name="Sullivan S."/>
            <person name="Sone E.D."/>
            <person name="Koren S."/>
            <person name="Silverstein K.A.T."/>
            <person name="Beckman K.B."/>
            <person name="Gohl D.M."/>
        </authorList>
    </citation>
    <scope>NUCLEOTIDE SEQUENCE</scope>
    <source>
        <strain evidence="6">Duluth1</strain>
        <tissue evidence="6">Whole animal</tissue>
    </source>
</reference>
<feature type="compositionally biased region" description="Low complexity" evidence="4">
    <location>
        <begin position="1010"/>
        <end position="1019"/>
    </location>
</feature>
<dbReference type="InterPro" id="IPR036770">
    <property type="entry name" value="Ankyrin_rpt-contain_sf"/>
</dbReference>
<feature type="compositionally biased region" description="Basic and acidic residues" evidence="4">
    <location>
        <begin position="1065"/>
        <end position="1079"/>
    </location>
</feature>
<dbReference type="SUPFAM" id="SSF50985">
    <property type="entry name" value="RCC1/BLIP-II"/>
    <property type="match status" value="1"/>
</dbReference>
<evidence type="ECO:0000313" key="6">
    <source>
        <dbReference type="EMBL" id="KAH3735613.1"/>
    </source>
</evidence>
<gene>
    <name evidence="6" type="ORF">DPMN_042148</name>
</gene>
<dbReference type="InterPro" id="IPR000210">
    <property type="entry name" value="BTB/POZ_dom"/>
</dbReference>
<dbReference type="SUPFAM" id="SSF54695">
    <property type="entry name" value="POZ domain"/>
    <property type="match status" value="2"/>
</dbReference>
<dbReference type="SMART" id="SM00225">
    <property type="entry name" value="BTB"/>
    <property type="match status" value="2"/>
</dbReference>
<feature type="repeat" description="ANK" evidence="2">
    <location>
        <begin position="65"/>
        <end position="97"/>
    </location>
</feature>
<dbReference type="PROSITE" id="PS50088">
    <property type="entry name" value="ANK_REPEAT"/>
    <property type="match status" value="1"/>
</dbReference>
<accession>A0A9D4CY39</accession>
<dbReference type="PROSITE" id="PS50297">
    <property type="entry name" value="ANK_REP_REGION"/>
    <property type="match status" value="1"/>
</dbReference>
<sequence length="1307" mass="146037">MNAAVTKGSLKEVQSYARLCYNGGQLCDMHRRSMLHMAVSCGKLDITEWVLEALNGDVTQKDLESGWTALHRAVFYGQLAAARLLIQYKSEIFTPDHEGLGPLGIAMRDRKLVTGVPPPAYTLSDRHEVFTWGDNSNFTLGHGSEQRRQTPEVVDIFRKQQKGIRQIVMCKYHTVFLSQDGQVYTCGHGLGGRLGHQTEETCLVPKLVEGLKSEECTAVAASRDHTVFLTKSGTVYSCGMNTSHQLGQVPVPDKCLVPRPVSCKSLKGKNVLGLAVGRFHSVIYTSSAVFTCGLNAGQLGHLKSKEERKLSQFKQVSALNVPDIDIVMVSSSDAATVVMTKAGEIYVLHEYQCRKIASNRADILQVCVVGGNLDHTDSQILRENGGRRLVISYLNSTGKVFIWDERSPTLKRASWLIRRQLYVTDFVMTESGVAIVTDEGEVFVCTLSNKPALTRDNCAQSSHKECLDGEFGRMTLLELLMKEEVEELQVHMVPNVHRASYVSADMKGRNYAVLQSLPNACLTDVPSTSSSEMTECFGKLLSEADEFDLIHDLILKSKDRKWPVHGFIMITRCANFSNLLVNVNNEDNNTEVQVLEIHDIHPQIIEQVLQFIYTDTCDVLCAGTHFCLNEEHQLSTSNNVHDDIFTMESHVVKEEHKSAFEVINKAKEDKYTSKKKMEPKDEPGQRDPLKLMVAGFTYRKGRIESTGKVVQKMTLKFERDNLQNMKSECYDVCVRSEDGMVFRCHKCVLVARLEYFHSMLASGWMETSSSQALTLAVPSDILEILLDYLYTDESHLVNSTQKVELLCNVLVVADQMLVTRLKEMCEASIATLVTLKNVGELLEFSSKYNAKQLKATCHQFIVLNLAALLEGRLLDMLSDDVIAELSSYYRNIIPNMSRRQITPYDEGPSRDYLQYLASEMQDSIDYHPLGTSLENRKVKAKKKRSRNKSGMEETEKDQRRLSESDIPERGLARRVSESSDVAEKKGIPVIAEDLLVCKRNDQDLSRKAINNNNNNDNNNSSCCGKAPSSPKSPLPHSPGSDVCTHSLRDIMKEEETRLQSSVKTPSERKGKFSWKDVKKQKQQKQQGSSGSVEGPCLERQSSEAKDTLRSPLSPWGSTSKEVKSFRSLMVEDQKSHRGPPTVETATAVRPVTMVKAPVSGESSTGLMKSVSKTQGPVVSWGLPLNQKAKTSPRVEIQSEAIPTPWGTVSSPTSPQSPDNVWMGGAAQSPPSRMCSFSEIVKDEEEMIQTLTKASNKPLSFIQMEEQAIQDLLRHYQASSNVDERITVERVVRQSATPLWKRERLQSS</sequence>
<evidence type="ECO:0000313" key="7">
    <source>
        <dbReference type="Proteomes" id="UP000828390"/>
    </source>
</evidence>
<feature type="repeat" description="RCC1" evidence="3">
    <location>
        <begin position="127"/>
        <end position="180"/>
    </location>
</feature>
<dbReference type="PANTHER" id="PTHR22872">
    <property type="entry name" value="BTK-BINDING PROTEIN-RELATED"/>
    <property type="match status" value="1"/>
</dbReference>
<dbReference type="InterPro" id="IPR002110">
    <property type="entry name" value="Ankyrin_rpt"/>
</dbReference>